<dbReference type="CDD" id="cd00093">
    <property type="entry name" value="HTH_XRE"/>
    <property type="match status" value="1"/>
</dbReference>
<dbReference type="Proteomes" id="UP001169760">
    <property type="component" value="Unassembled WGS sequence"/>
</dbReference>
<dbReference type="SMART" id="SM00530">
    <property type="entry name" value="HTH_XRE"/>
    <property type="match status" value="1"/>
</dbReference>
<evidence type="ECO:0000259" key="4">
    <source>
        <dbReference type="PROSITE" id="PS50943"/>
    </source>
</evidence>
<accession>A0AAW7X3C3</accession>
<protein>
    <submittedName>
        <fullName evidence="5">Helix-turn-helix transcriptional regulator</fullName>
    </submittedName>
</protein>
<evidence type="ECO:0000313" key="5">
    <source>
        <dbReference type="EMBL" id="MDO6422295.1"/>
    </source>
</evidence>
<dbReference type="InterPro" id="IPR010982">
    <property type="entry name" value="Lambda_DNA-bd_dom_sf"/>
</dbReference>
<dbReference type="InterPro" id="IPR050807">
    <property type="entry name" value="TransReg_Diox_bact_type"/>
</dbReference>
<keyword evidence="1" id="KW-0805">Transcription regulation</keyword>
<keyword evidence="3" id="KW-0804">Transcription</keyword>
<comment type="caution">
    <text evidence="5">The sequence shown here is derived from an EMBL/GenBank/DDBJ whole genome shotgun (WGS) entry which is preliminary data.</text>
</comment>
<dbReference type="Gene3D" id="1.10.260.40">
    <property type="entry name" value="lambda repressor-like DNA-binding domains"/>
    <property type="match status" value="1"/>
</dbReference>
<evidence type="ECO:0000256" key="1">
    <source>
        <dbReference type="ARBA" id="ARBA00023015"/>
    </source>
</evidence>
<proteinExistence type="predicted"/>
<dbReference type="AlphaFoldDB" id="A0AAW7X3C3"/>
<gene>
    <name evidence="5" type="ORF">Q4521_07400</name>
</gene>
<dbReference type="SUPFAM" id="SSF47413">
    <property type="entry name" value="lambda repressor-like DNA-binding domains"/>
    <property type="match status" value="1"/>
</dbReference>
<evidence type="ECO:0000256" key="2">
    <source>
        <dbReference type="ARBA" id="ARBA00023125"/>
    </source>
</evidence>
<dbReference type="PANTHER" id="PTHR46797:SF23">
    <property type="entry name" value="HTH-TYPE TRANSCRIPTIONAL REGULATOR SUTR"/>
    <property type="match status" value="1"/>
</dbReference>
<dbReference type="Pfam" id="PF01381">
    <property type="entry name" value="HTH_3"/>
    <property type="match status" value="1"/>
</dbReference>
<dbReference type="PROSITE" id="PS50943">
    <property type="entry name" value="HTH_CROC1"/>
    <property type="match status" value="1"/>
</dbReference>
<keyword evidence="2" id="KW-0238">DNA-binding</keyword>
<dbReference type="GO" id="GO:0005829">
    <property type="term" value="C:cytosol"/>
    <property type="evidence" value="ECO:0007669"/>
    <property type="project" value="TreeGrafter"/>
</dbReference>
<dbReference type="PANTHER" id="PTHR46797">
    <property type="entry name" value="HTH-TYPE TRANSCRIPTIONAL REGULATOR"/>
    <property type="match status" value="1"/>
</dbReference>
<feature type="domain" description="HTH cro/C1-type" evidence="4">
    <location>
        <begin position="23"/>
        <end position="78"/>
    </location>
</feature>
<evidence type="ECO:0000256" key="3">
    <source>
        <dbReference type="ARBA" id="ARBA00023163"/>
    </source>
</evidence>
<organism evidence="5 6">
    <name type="scientific">Saccharophagus degradans</name>
    <dbReference type="NCBI Taxonomy" id="86304"/>
    <lineage>
        <taxon>Bacteria</taxon>
        <taxon>Pseudomonadati</taxon>
        <taxon>Pseudomonadota</taxon>
        <taxon>Gammaproteobacteria</taxon>
        <taxon>Cellvibrionales</taxon>
        <taxon>Cellvibrionaceae</taxon>
        <taxon>Saccharophagus</taxon>
    </lineage>
</organism>
<dbReference type="RefSeq" id="WP_303492216.1">
    <property type="nucleotide sequence ID" value="NZ_JAUOPB010000004.1"/>
</dbReference>
<sequence length="86" mass="10022">MHTKNDDKRKPSEQILSVLAKNVKTLRVKRKLSQEQLGELCDFHPTFISMMERKQRNVTISTLEIVARALEVEPFQLLMEQQEGVL</sequence>
<dbReference type="EMBL" id="JAUOPB010000004">
    <property type="protein sequence ID" value="MDO6422295.1"/>
    <property type="molecule type" value="Genomic_DNA"/>
</dbReference>
<name>A0AAW7X3C3_9GAMM</name>
<dbReference type="GO" id="GO:0003700">
    <property type="term" value="F:DNA-binding transcription factor activity"/>
    <property type="evidence" value="ECO:0007669"/>
    <property type="project" value="TreeGrafter"/>
</dbReference>
<reference evidence="5" key="1">
    <citation type="submission" date="2023-07" db="EMBL/GenBank/DDBJ databases">
        <title>Genome content predicts the carbon catabolic preferences of heterotrophic bacteria.</title>
        <authorList>
            <person name="Gralka M."/>
        </authorList>
    </citation>
    <scope>NUCLEOTIDE SEQUENCE</scope>
    <source>
        <strain evidence="5">I3M17_2</strain>
    </source>
</reference>
<dbReference type="InterPro" id="IPR001387">
    <property type="entry name" value="Cro/C1-type_HTH"/>
</dbReference>
<dbReference type="GO" id="GO:0003677">
    <property type="term" value="F:DNA binding"/>
    <property type="evidence" value="ECO:0007669"/>
    <property type="project" value="UniProtKB-KW"/>
</dbReference>
<evidence type="ECO:0000313" key="6">
    <source>
        <dbReference type="Proteomes" id="UP001169760"/>
    </source>
</evidence>